<evidence type="ECO:0000256" key="2">
    <source>
        <dbReference type="SAM" id="MobiDB-lite"/>
    </source>
</evidence>
<dbReference type="EMBL" id="KV425883">
    <property type="protein sequence ID" value="KZW03676.1"/>
    <property type="molecule type" value="Genomic_DNA"/>
</dbReference>
<proteinExistence type="predicted"/>
<accession>A0A165QIM6</accession>
<keyword evidence="4" id="KW-1185">Reference proteome</keyword>
<feature type="coiled-coil region" evidence="1">
    <location>
        <begin position="75"/>
        <end position="102"/>
    </location>
</feature>
<name>A0A165QIM6_EXIGL</name>
<sequence length="345" mass="37191">MPNPDSESSTTSSTARNVCSVNRLGLAPLRRTDTKVYHFRTGLDGTVHANALATLATPMPTAGPCRETVSTASRNTETAAAAEQARERARRLHERVHTNEDEELQERQAILFRQRPHPSHIAQNDHRTPDAYPASVAQEQEDDSDTVLQTVDGDSSRLYELAREPGVAVKRNCREDSESSTKRYKLDSGSPAECTTDEGELGPEPADQHAPGASILHAPTGNTSQVQSIEAFGSAPVATVDDGRDNEELPSLSPIAPGRARSSRPSIHRESPGPLRSACRPTRAVPTTPDAVGGTSLRKVSIDTKIEIILLRDEVNANSDQRDAVGTVLDATANTLVTDETKEQV</sequence>
<dbReference type="InParanoid" id="A0A165QIM6"/>
<feature type="region of interest" description="Disordered" evidence="2">
    <location>
        <begin position="238"/>
        <end position="292"/>
    </location>
</feature>
<gene>
    <name evidence="3" type="ORF">EXIGLDRAFT_721847</name>
</gene>
<keyword evidence="1" id="KW-0175">Coiled coil</keyword>
<evidence type="ECO:0000313" key="4">
    <source>
        <dbReference type="Proteomes" id="UP000077266"/>
    </source>
</evidence>
<feature type="compositionally biased region" description="Basic and acidic residues" evidence="2">
    <location>
        <begin position="172"/>
        <end position="186"/>
    </location>
</feature>
<dbReference type="Proteomes" id="UP000077266">
    <property type="component" value="Unassembled WGS sequence"/>
</dbReference>
<reference evidence="3 4" key="1">
    <citation type="journal article" date="2016" name="Mol. Biol. Evol.">
        <title>Comparative Genomics of Early-Diverging Mushroom-Forming Fungi Provides Insights into the Origins of Lignocellulose Decay Capabilities.</title>
        <authorList>
            <person name="Nagy L.G."/>
            <person name="Riley R."/>
            <person name="Tritt A."/>
            <person name="Adam C."/>
            <person name="Daum C."/>
            <person name="Floudas D."/>
            <person name="Sun H."/>
            <person name="Yadav J.S."/>
            <person name="Pangilinan J."/>
            <person name="Larsson K.H."/>
            <person name="Matsuura K."/>
            <person name="Barry K."/>
            <person name="Labutti K."/>
            <person name="Kuo R."/>
            <person name="Ohm R.A."/>
            <person name="Bhattacharya S.S."/>
            <person name="Shirouzu T."/>
            <person name="Yoshinaga Y."/>
            <person name="Martin F.M."/>
            <person name="Grigoriev I.V."/>
            <person name="Hibbett D.S."/>
        </authorList>
    </citation>
    <scope>NUCLEOTIDE SEQUENCE [LARGE SCALE GENOMIC DNA]</scope>
    <source>
        <strain evidence="3 4">HHB12029</strain>
    </source>
</reference>
<feature type="region of interest" description="Disordered" evidence="2">
    <location>
        <begin position="171"/>
        <end position="224"/>
    </location>
</feature>
<dbReference type="AlphaFoldDB" id="A0A165QIM6"/>
<organism evidence="3 4">
    <name type="scientific">Exidia glandulosa HHB12029</name>
    <dbReference type="NCBI Taxonomy" id="1314781"/>
    <lineage>
        <taxon>Eukaryota</taxon>
        <taxon>Fungi</taxon>
        <taxon>Dikarya</taxon>
        <taxon>Basidiomycota</taxon>
        <taxon>Agaricomycotina</taxon>
        <taxon>Agaricomycetes</taxon>
        <taxon>Auriculariales</taxon>
        <taxon>Exidiaceae</taxon>
        <taxon>Exidia</taxon>
    </lineage>
</organism>
<protein>
    <submittedName>
        <fullName evidence="3">Uncharacterized protein</fullName>
    </submittedName>
</protein>
<evidence type="ECO:0000256" key="1">
    <source>
        <dbReference type="SAM" id="Coils"/>
    </source>
</evidence>
<evidence type="ECO:0000313" key="3">
    <source>
        <dbReference type="EMBL" id="KZW03676.1"/>
    </source>
</evidence>